<keyword evidence="2" id="KW-1185">Reference proteome</keyword>
<name>A0A1L7CET1_9CORY</name>
<protein>
    <recommendedName>
        <fullName evidence="3">Septicolysin</fullName>
    </recommendedName>
</protein>
<evidence type="ECO:0008006" key="3">
    <source>
        <dbReference type="Google" id="ProtNLM"/>
    </source>
</evidence>
<dbReference type="RefSeq" id="WP_075725372.1">
    <property type="nucleotide sequence ID" value="NZ_CP009245.1"/>
</dbReference>
<dbReference type="CDD" id="cd12208">
    <property type="entry name" value="DIP1984-like"/>
    <property type="match status" value="1"/>
</dbReference>
<reference evidence="1 2" key="1">
    <citation type="submission" date="2014-08" db="EMBL/GenBank/DDBJ databases">
        <title>Complete genome sequence of Corynebacterium aquilae S-613T(T) (=DSM 44791(T)), isolated from the choana of a healthy golden eagle.</title>
        <authorList>
            <person name="Ruckert C."/>
            <person name="Albersmeier A."/>
            <person name="Winkler A."/>
            <person name="Kalinowski J."/>
        </authorList>
    </citation>
    <scope>NUCLEOTIDE SEQUENCE [LARGE SCALE GENOMIC DNA]</scope>
    <source>
        <strain evidence="1 2">S-613</strain>
    </source>
</reference>
<dbReference type="Pfam" id="PF20935">
    <property type="entry name" value="DUF6847"/>
    <property type="match status" value="1"/>
</dbReference>
<dbReference type="NCBIfam" id="NF038048">
    <property type="entry name" value="DIP1984_fam"/>
    <property type="match status" value="1"/>
</dbReference>
<dbReference type="InterPro" id="IPR047741">
    <property type="entry name" value="DIP1984-like"/>
</dbReference>
<proteinExistence type="predicted"/>
<dbReference type="Proteomes" id="UP000185478">
    <property type="component" value="Chromosome"/>
</dbReference>
<sequence length="160" mass="18283">MKLAEVLAVRADIQTRMRQLLERATNVIRVQEGEEPAESPQDLLGEYDALNEKLVRLIAMINDINNNTVLPGEDITVTQAIARRDGLQREQQFYQLLADNASERIDRYSRTEIKLVATYPVATLRQRADAAGKKFRQLDVQLQALNWSVDVPEDFSADWQ</sequence>
<dbReference type="KEGG" id="caqu:CAQU_03940"/>
<dbReference type="AlphaFoldDB" id="A0A1L7CET1"/>
<dbReference type="OrthoDB" id="3730241at2"/>
<organism evidence="1 2">
    <name type="scientific">Corynebacterium aquilae DSM 44791</name>
    <dbReference type="NCBI Taxonomy" id="1431546"/>
    <lineage>
        <taxon>Bacteria</taxon>
        <taxon>Bacillati</taxon>
        <taxon>Actinomycetota</taxon>
        <taxon>Actinomycetes</taxon>
        <taxon>Mycobacteriales</taxon>
        <taxon>Corynebacteriaceae</taxon>
        <taxon>Corynebacterium</taxon>
    </lineage>
</organism>
<gene>
    <name evidence="1" type="ORF">CAQU_03940</name>
</gene>
<evidence type="ECO:0000313" key="1">
    <source>
        <dbReference type="EMBL" id="APT84361.1"/>
    </source>
</evidence>
<dbReference type="EMBL" id="CP009245">
    <property type="protein sequence ID" value="APT84361.1"/>
    <property type="molecule type" value="Genomic_DNA"/>
</dbReference>
<evidence type="ECO:0000313" key="2">
    <source>
        <dbReference type="Proteomes" id="UP000185478"/>
    </source>
</evidence>
<dbReference type="STRING" id="1431546.CAQU_03940"/>
<dbReference type="Gene3D" id="6.10.320.10">
    <property type="match status" value="1"/>
</dbReference>
<accession>A0A1L7CET1</accession>